<dbReference type="PANTHER" id="PTHR43798">
    <property type="entry name" value="MONOACYLGLYCEROL LIPASE"/>
    <property type="match status" value="1"/>
</dbReference>
<dbReference type="InterPro" id="IPR029058">
    <property type="entry name" value="AB_hydrolase_fold"/>
</dbReference>
<dbReference type="PANTHER" id="PTHR43798:SF14">
    <property type="entry name" value="SERINE HYDROLASE-LIKE PROTEIN DDB_G0286239"/>
    <property type="match status" value="1"/>
</dbReference>
<dbReference type="SUPFAM" id="SSF53474">
    <property type="entry name" value="alpha/beta-Hydrolases"/>
    <property type="match status" value="1"/>
</dbReference>
<dbReference type="InterPro" id="IPR000073">
    <property type="entry name" value="AB_hydrolase_1"/>
</dbReference>
<evidence type="ECO:0000259" key="3">
    <source>
        <dbReference type="Pfam" id="PF00561"/>
    </source>
</evidence>
<reference evidence="5" key="1">
    <citation type="journal article" date="2019" name="Int. J. Syst. Evol. Microbiol.">
        <title>The Global Catalogue of Microorganisms (GCM) 10K type strain sequencing project: providing services to taxonomists for standard genome sequencing and annotation.</title>
        <authorList>
            <consortium name="The Broad Institute Genomics Platform"/>
            <consortium name="The Broad Institute Genome Sequencing Center for Infectious Disease"/>
            <person name="Wu L."/>
            <person name="Ma J."/>
        </authorList>
    </citation>
    <scope>NUCLEOTIDE SEQUENCE [LARGE SCALE GENOMIC DNA]</scope>
    <source>
        <strain evidence="5">KCTC 32998</strain>
    </source>
</reference>
<dbReference type="GO" id="GO:0016787">
    <property type="term" value="F:hydrolase activity"/>
    <property type="evidence" value="ECO:0007669"/>
    <property type="project" value="UniProtKB-KW"/>
</dbReference>
<dbReference type="Proteomes" id="UP000646745">
    <property type="component" value="Unassembled WGS sequence"/>
</dbReference>
<dbReference type="EMBL" id="BMZI01000007">
    <property type="protein sequence ID" value="GHB29738.1"/>
    <property type="molecule type" value="Genomic_DNA"/>
</dbReference>
<dbReference type="InterPro" id="IPR050266">
    <property type="entry name" value="AB_hydrolase_sf"/>
</dbReference>
<evidence type="ECO:0000256" key="2">
    <source>
        <dbReference type="ARBA" id="ARBA00022801"/>
    </source>
</evidence>
<organism evidence="4 5">
    <name type="scientific">Salinicola rhizosphaerae</name>
    <dbReference type="NCBI Taxonomy" id="1443141"/>
    <lineage>
        <taxon>Bacteria</taxon>
        <taxon>Pseudomonadati</taxon>
        <taxon>Pseudomonadota</taxon>
        <taxon>Gammaproteobacteria</taxon>
        <taxon>Oceanospirillales</taxon>
        <taxon>Halomonadaceae</taxon>
        <taxon>Salinicola</taxon>
    </lineage>
</organism>
<evidence type="ECO:0000313" key="5">
    <source>
        <dbReference type="Proteomes" id="UP000646745"/>
    </source>
</evidence>
<keyword evidence="5" id="KW-1185">Reference proteome</keyword>
<dbReference type="Gene3D" id="3.40.50.1820">
    <property type="entry name" value="alpha/beta hydrolase"/>
    <property type="match status" value="1"/>
</dbReference>
<comment type="caution">
    <text evidence="4">The sequence shown here is derived from an EMBL/GenBank/DDBJ whole genome shotgun (WGS) entry which is preliminary data.</text>
</comment>
<feature type="domain" description="AB hydrolase-1" evidence="3">
    <location>
        <begin position="29"/>
        <end position="270"/>
    </location>
</feature>
<dbReference type="RefSeq" id="WP_189445599.1">
    <property type="nucleotide sequence ID" value="NZ_BMZI01000007.1"/>
</dbReference>
<accession>A0ABQ3E9Z2</accession>
<comment type="similarity">
    <text evidence="1">Belongs to the AB hydrolase superfamily.</text>
</comment>
<evidence type="ECO:0000313" key="4">
    <source>
        <dbReference type="EMBL" id="GHB29738.1"/>
    </source>
</evidence>
<keyword evidence="2 4" id="KW-0378">Hydrolase</keyword>
<dbReference type="Pfam" id="PF00561">
    <property type="entry name" value="Abhydrolase_1"/>
    <property type="match status" value="1"/>
</dbReference>
<sequence length="297" mass="32298">MRPRDLRLADGRLAALSWGEEGAPIWLALHGWLDNAASFSRLAPTLAATLGVRIVALDLPGHGHSQARGAGADYPLWGYLPDVLDALEALDASRVTLFGHSMGAGIATMLAAAAPECVARLVLIDGLASTTDEPAATVGQLQAGLRARRRPARDSRGYATVEEALAARVRGGVTRLDAETARPIVERNLQRDRDGRFHWRTDPRLSAPSLLRWSPAQMLETMAAVDVPTLLLQASAGVLNERAHFHEACRRIARLTRRVLGGGHHLHLERATVARVGEEIVRWQVACDRMQDKEKTP</sequence>
<proteinExistence type="inferred from homology"/>
<evidence type="ECO:0000256" key="1">
    <source>
        <dbReference type="ARBA" id="ARBA00008645"/>
    </source>
</evidence>
<gene>
    <name evidence="4" type="ORF">GCM10009038_30580</name>
</gene>
<dbReference type="PRINTS" id="PR00111">
    <property type="entry name" value="ABHYDROLASE"/>
</dbReference>
<protein>
    <submittedName>
        <fullName evidence="4">Hydrolase</fullName>
    </submittedName>
</protein>
<name>A0ABQ3E9Z2_9GAMM</name>